<evidence type="ECO:0000313" key="2">
    <source>
        <dbReference type="Proteomes" id="UP001383192"/>
    </source>
</evidence>
<protein>
    <submittedName>
        <fullName evidence="1">Uncharacterized protein</fullName>
    </submittedName>
</protein>
<proteinExistence type="predicted"/>
<comment type="caution">
    <text evidence="1">The sequence shown here is derived from an EMBL/GenBank/DDBJ whole genome shotgun (WGS) entry which is preliminary data.</text>
</comment>
<dbReference type="Proteomes" id="UP001383192">
    <property type="component" value="Unassembled WGS sequence"/>
</dbReference>
<name>A0AAW0EBV5_9AGAR</name>
<gene>
    <name evidence="1" type="ORF">VNI00_000034</name>
</gene>
<dbReference type="AlphaFoldDB" id="A0AAW0EBV5"/>
<reference evidence="1 2" key="1">
    <citation type="submission" date="2024-01" db="EMBL/GenBank/DDBJ databases">
        <title>A draft genome for a cacao thread blight-causing isolate of Paramarasmius palmivorus.</title>
        <authorList>
            <person name="Baruah I.K."/>
            <person name="Bukari Y."/>
            <person name="Amoako-Attah I."/>
            <person name="Meinhardt L.W."/>
            <person name="Bailey B.A."/>
            <person name="Cohen S.P."/>
        </authorList>
    </citation>
    <scope>NUCLEOTIDE SEQUENCE [LARGE SCALE GENOMIC DNA]</scope>
    <source>
        <strain evidence="1 2">GH-12</strain>
    </source>
</reference>
<keyword evidence="2" id="KW-1185">Reference proteome</keyword>
<sequence length="148" mass="17464">MPRCAGYLISYSECLRWVQANRPQRLLYVPPDEHIIAAQACFRRFLWNNYNCRPALVPPVLYPIIPEYPKSRGDPNEHLFLITQARDPELSVEVFVMTFGRDQRKLEPLVKGKKEETLEQLFEKWDIHHEGFVTLCCDIYEWGLVDPE</sequence>
<dbReference type="EMBL" id="JAYKXP010000001">
    <property type="protein sequence ID" value="KAK7062546.1"/>
    <property type="molecule type" value="Genomic_DNA"/>
</dbReference>
<evidence type="ECO:0000313" key="1">
    <source>
        <dbReference type="EMBL" id="KAK7062546.1"/>
    </source>
</evidence>
<accession>A0AAW0EBV5</accession>
<organism evidence="1 2">
    <name type="scientific">Paramarasmius palmivorus</name>
    <dbReference type="NCBI Taxonomy" id="297713"/>
    <lineage>
        <taxon>Eukaryota</taxon>
        <taxon>Fungi</taxon>
        <taxon>Dikarya</taxon>
        <taxon>Basidiomycota</taxon>
        <taxon>Agaricomycotina</taxon>
        <taxon>Agaricomycetes</taxon>
        <taxon>Agaricomycetidae</taxon>
        <taxon>Agaricales</taxon>
        <taxon>Marasmiineae</taxon>
        <taxon>Marasmiaceae</taxon>
        <taxon>Paramarasmius</taxon>
    </lineage>
</organism>